<organism evidence="6 7">
    <name type="scientific">Vallitalea guaymasensis</name>
    <dbReference type="NCBI Taxonomy" id="1185412"/>
    <lineage>
        <taxon>Bacteria</taxon>
        <taxon>Bacillati</taxon>
        <taxon>Bacillota</taxon>
        <taxon>Clostridia</taxon>
        <taxon>Lachnospirales</taxon>
        <taxon>Vallitaleaceae</taxon>
        <taxon>Vallitalea</taxon>
    </lineage>
</organism>
<dbReference type="GO" id="GO:0016887">
    <property type="term" value="F:ATP hydrolysis activity"/>
    <property type="evidence" value="ECO:0007669"/>
    <property type="project" value="InterPro"/>
</dbReference>
<dbReference type="InterPro" id="IPR017871">
    <property type="entry name" value="ABC_transporter-like_CS"/>
</dbReference>
<dbReference type="Proteomes" id="UP000677305">
    <property type="component" value="Chromosome"/>
</dbReference>
<keyword evidence="3" id="KW-0547">Nucleotide-binding</keyword>
<dbReference type="InterPro" id="IPR027417">
    <property type="entry name" value="P-loop_NTPase"/>
</dbReference>
<evidence type="ECO:0000259" key="5">
    <source>
        <dbReference type="PROSITE" id="PS50893"/>
    </source>
</evidence>
<evidence type="ECO:0000256" key="4">
    <source>
        <dbReference type="ARBA" id="ARBA00022840"/>
    </source>
</evidence>
<protein>
    <submittedName>
        <fullName evidence="6">Amino acid ABC transporter ATP-binding protein</fullName>
    </submittedName>
</protein>
<evidence type="ECO:0000256" key="2">
    <source>
        <dbReference type="ARBA" id="ARBA00022448"/>
    </source>
</evidence>
<dbReference type="PANTHER" id="PTHR43166:SF4">
    <property type="entry name" value="PHOSPHONATES IMPORT ATP-BINDING PROTEIN PHNC"/>
    <property type="match status" value="1"/>
</dbReference>
<dbReference type="GO" id="GO:0005524">
    <property type="term" value="F:ATP binding"/>
    <property type="evidence" value="ECO:0007669"/>
    <property type="project" value="UniProtKB-KW"/>
</dbReference>
<dbReference type="InterPro" id="IPR003593">
    <property type="entry name" value="AAA+_ATPase"/>
</dbReference>
<keyword evidence="7" id="KW-1185">Reference proteome</keyword>
<dbReference type="SMART" id="SM00382">
    <property type="entry name" value="AAA"/>
    <property type="match status" value="1"/>
</dbReference>
<evidence type="ECO:0000313" key="6">
    <source>
        <dbReference type="EMBL" id="QUH30030.1"/>
    </source>
</evidence>
<dbReference type="AlphaFoldDB" id="A0A8J8MC84"/>
<sequence length="244" mass="27253">MNIELKNICKNFGDSIVLQDINYEDDINSIAIIGPSGGGKSTLLRIIGGLLTPSSGEMYIDGKKINFDEKSLVMLRRNIGFVFQSKGLFEHLTAMENVILPLIHTFGINKPDAVQTAGKLFDRFGLSREKDKYPSQLSGGQQQRISIARSVAIKPKLLLLDEPTSALDPEYTGEVLDMLNEFQNDGLDSIIVTHEMGFAKNSCDKIIFLAENTILESGKSSKIFREPKTKQLIRFLDKILEWKV</sequence>
<dbReference type="InterPro" id="IPR003439">
    <property type="entry name" value="ABC_transporter-like_ATP-bd"/>
</dbReference>
<dbReference type="PROSITE" id="PS00211">
    <property type="entry name" value="ABC_TRANSPORTER_1"/>
    <property type="match status" value="1"/>
</dbReference>
<evidence type="ECO:0000313" key="7">
    <source>
        <dbReference type="Proteomes" id="UP000677305"/>
    </source>
</evidence>
<dbReference type="Gene3D" id="3.40.50.300">
    <property type="entry name" value="P-loop containing nucleotide triphosphate hydrolases"/>
    <property type="match status" value="1"/>
</dbReference>
<gene>
    <name evidence="6" type="ORF">HYG85_14340</name>
</gene>
<dbReference type="SUPFAM" id="SSF52540">
    <property type="entry name" value="P-loop containing nucleoside triphosphate hydrolases"/>
    <property type="match status" value="1"/>
</dbReference>
<accession>A0A8J8MC84</accession>
<evidence type="ECO:0000256" key="3">
    <source>
        <dbReference type="ARBA" id="ARBA00022741"/>
    </source>
</evidence>
<dbReference type="InterPro" id="IPR050086">
    <property type="entry name" value="MetN_ABC_transporter-like"/>
</dbReference>
<dbReference type="KEGG" id="vgu:HYG85_14340"/>
<dbReference type="RefSeq" id="WP_212690258.1">
    <property type="nucleotide sequence ID" value="NZ_CP058561.1"/>
</dbReference>
<feature type="domain" description="ABC transporter" evidence="5">
    <location>
        <begin position="3"/>
        <end position="236"/>
    </location>
</feature>
<name>A0A8J8MC84_9FIRM</name>
<dbReference type="PANTHER" id="PTHR43166">
    <property type="entry name" value="AMINO ACID IMPORT ATP-BINDING PROTEIN"/>
    <property type="match status" value="1"/>
</dbReference>
<reference evidence="6 7" key="1">
    <citation type="submission" date="2020-07" db="EMBL/GenBank/DDBJ databases">
        <title>Vallitalea guaymasensis genome.</title>
        <authorList>
            <person name="Postec A."/>
        </authorList>
    </citation>
    <scope>NUCLEOTIDE SEQUENCE [LARGE SCALE GENOMIC DNA]</scope>
    <source>
        <strain evidence="6 7">Ra1766G1</strain>
    </source>
</reference>
<dbReference type="PROSITE" id="PS50893">
    <property type="entry name" value="ABC_TRANSPORTER_2"/>
    <property type="match status" value="1"/>
</dbReference>
<dbReference type="Pfam" id="PF00005">
    <property type="entry name" value="ABC_tran"/>
    <property type="match status" value="1"/>
</dbReference>
<comment type="similarity">
    <text evidence="1">Belongs to the ABC transporter superfamily.</text>
</comment>
<proteinExistence type="inferred from homology"/>
<keyword evidence="4 6" id="KW-0067">ATP-binding</keyword>
<dbReference type="EMBL" id="CP058561">
    <property type="protein sequence ID" value="QUH30030.1"/>
    <property type="molecule type" value="Genomic_DNA"/>
</dbReference>
<evidence type="ECO:0000256" key="1">
    <source>
        <dbReference type="ARBA" id="ARBA00005417"/>
    </source>
</evidence>
<keyword evidence="2" id="KW-0813">Transport</keyword>